<evidence type="ECO:0000313" key="3">
    <source>
        <dbReference type="Proteomes" id="UP000595001"/>
    </source>
</evidence>
<dbReference type="AlphaFoldDB" id="A0A7T3KVC7"/>
<evidence type="ECO:0000256" key="1">
    <source>
        <dbReference type="SAM" id="MobiDB-lite"/>
    </source>
</evidence>
<accession>A0A7T3KVC7</accession>
<name>A0A7T3KVC7_9EURY</name>
<evidence type="ECO:0000313" key="2">
    <source>
        <dbReference type="EMBL" id="QPV62878.1"/>
    </source>
</evidence>
<dbReference type="RefSeq" id="WP_198061676.1">
    <property type="nucleotide sequence ID" value="NZ_CP065856.1"/>
</dbReference>
<keyword evidence="3" id="KW-1185">Reference proteome</keyword>
<dbReference type="Gene3D" id="3.90.79.10">
    <property type="entry name" value="Nucleoside Triphosphate Pyrophosphohydrolase"/>
    <property type="match status" value="1"/>
</dbReference>
<dbReference type="KEGG" id="hlt:I7X12_19530"/>
<gene>
    <name evidence="2" type="ORF">I7X12_19530</name>
</gene>
<feature type="compositionally biased region" description="Gly residues" evidence="1">
    <location>
        <begin position="148"/>
        <end position="179"/>
    </location>
</feature>
<dbReference type="InterPro" id="IPR015797">
    <property type="entry name" value="NUDIX_hydrolase-like_dom_sf"/>
</dbReference>
<dbReference type="SUPFAM" id="SSF55811">
    <property type="entry name" value="Nudix"/>
    <property type="match status" value="1"/>
</dbReference>
<reference evidence="2 3" key="1">
    <citation type="submission" date="2020-12" db="EMBL/GenBank/DDBJ databases">
        <title>Halosimplex halophilum sp. nov. and Halosimplex salinum sp. nov., two new members of the genus Halosimplex.</title>
        <authorList>
            <person name="Cui H.L."/>
        </authorList>
    </citation>
    <scope>NUCLEOTIDE SEQUENCE [LARGE SCALE GENOMIC DNA]</scope>
    <source>
        <strain evidence="2 3">YGH94</strain>
    </source>
</reference>
<dbReference type="OrthoDB" id="195398at2157"/>
<dbReference type="EMBL" id="CP065856">
    <property type="protein sequence ID" value="QPV62878.1"/>
    <property type="molecule type" value="Genomic_DNA"/>
</dbReference>
<organism evidence="2 3">
    <name type="scientific">Halosimplex litoreum</name>
    <dbReference type="NCBI Taxonomy" id="1198301"/>
    <lineage>
        <taxon>Archaea</taxon>
        <taxon>Methanobacteriati</taxon>
        <taxon>Methanobacteriota</taxon>
        <taxon>Stenosarchaea group</taxon>
        <taxon>Halobacteria</taxon>
        <taxon>Halobacteriales</taxon>
        <taxon>Haloarculaceae</taxon>
        <taxon>Halosimplex</taxon>
    </lineage>
</organism>
<feature type="region of interest" description="Disordered" evidence="1">
    <location>
        <begin position="133"/>
        <end position="197"/>
    </location>
</feature>
<dbReference type="GeneID" id="60590733"/>
<dbReference type="Proteomes" id="UP000595001">
    <property type="component" value="Chromosome"/>
</dbReference>
<protein>
    <submittedName>
        <fullName evidence="2">NUDIX domain-containing protein</fullName>
    </submittedName>
</protein>
<sequence length="211" mass="21663">MVNLRDPESLREEPGVDFREQEQVVDAEQFETAVEGAENQSGLVVVAVTDEQDRLLLADSEWVDGWTLPNGPVGADEDWAVAADRWAEDELSFPVQIERPELAIRTETRAEGGEESVVGYTVAFTASLIPAMGGPGGMGPGSPPPGVGPDGEGAQEGEGPPAGGGPPGGGGGPPGGPGAGPIASNPNLDWFDGVPDEVAPGHDALVQYFLG</sequence>
<proteinExistence type="predicted"/>